<keyword evidence="2" id="KW-1185">Reference proteome</keyword>
<dbReference type="Gramene" id="ERM99463">
    <property type="protein sequence ID" value="ERM99463"/>
    <property type="gene ID" value="AMTR_s00131p00113650"/>
</dbReference>
<sequence length="105" mass="12250">MGSSDCRTYCDSRLDPYIKVGRTMITFHTATYGLCQNFTLENRGGNEKLQDHVSFLRFEARVIQHALLKHAMALIKHWQNPHRFSEILRLPCPILIFGRWQNCEG</sequence>
<gene>
    <name evidence="1" type="ORF">AMTR_s00131p00113650</name>
</gene>
<name>W1NVV0_AMBTC</name>
<accession>W1NVV0</accession>
<dbReference type="Proteomes" id="UP000017836">
    <property type="component" value="Unassembled WGS sequence"/>
</dbReference>
<evidence type="ECO:0000313" key="2">
    <source>
        <dbReference type="Proteomes" id="UP000017836"/>
    </source>
</evidence>
<protein>
    <submittedName>
        <fullName evidence="1">Uncharacterized protein</fullName>
    </submittedName>
</protein>
<dbReference type="AlphaFoldDB" id="W1NVV0"/>
<dbReference type="HOGENOM" id="CLU_2240264_0_0_1"/>
<evidence type="ECO:0000313" key="1">
    <source>
        <dbReference type="EMBL" id="ERM99463.1"/>
    </source>
</evidence>
<reference evidence="2" key="1">
    <citation type="journal article" date="2013" name="Science">
        <title>The Amborella genome and the evolution of flowering plants.</title>
        <authorList>
            <consortium name="Amborella Genome Project"/>
        </authorList>
    </citation>
    <scope>NUCLEOTIDE SEQUENCE [LARGE SCALE GENOMIC DNA]</scope>
</reference>
<organism evidence="1 2">
    <name type="scientific">Amborella trichopoda</name>
    <dbReference type="NCBI Taxonomy" id="13333"/>
    <lineage>
        <taxon>Eukaryota</taxon>
        <taxon>Viridiplantae</taxon>
        <taxon>Streptophyta</taxon>
        <taxon>Embryophyta</taxon>
        <taxon>Tracheophyta</taxon>
        <taxon>Spermatophyta</taxon>
        <taxon>Magnoliopsida</taxon>
        <taxon>Amborellales</taxon>
        <taxon>Amborellaceae</taxon>
        <taxon>Amborella</taxon>
    </lineage>
</organism>
<proteinExistence type="predicted"/>
<dbReference type="EMBL" id="KI395019">
    <property type="protein sequence ID" value="ERM99463.1"/>
    <property type="molecule type" value="Genomic_DNA"/>
</dbReference>